<dbReference type="PIRSF" id="PIRSF014972">
    <property type="entry name" value="FlK"/>
    <property type="match status" value="1"/>
</dbReference>
<dbReference type="CDD" id="cd03440">
    <property type="entry name" value="hot_dog"/>
    <property type="match status" value="1"/>
</dbReference>
<dbReference type="Pfam" id="PF22636">
    <property type="entry name" value="FlK"/>
    <property type="match status" value="1"/>
</dbReference>
<dbReference type="GO" id="GO:0016787">
    <property type="term" value="F:hydrolase activity"/>
    <property type="evidence" value="ECO:0007669"/>
    <property type="project" value="UniProtKB-KW"/>
</dbReference>
<comment type="caution">
    <text evidence="2">The sequence shown here is derived from an EMBL/GenBank/DDBJ whole genome shotgun (WGS) entry which is preliminary data.</text>
</comment>
<organism evidence="2 3">
    <name type="scientific">Corynebacterium guangdongense</name>
    <dbReference type="NCBI Taxonomy" id="1783348"/>
    <lineage>
        <taxon>Bacteria</taxon>
        <taxon>Bacillati</taxon>
        <taxon>Actinomycetota</taxon>
        <taxon>Actinomycetes</taxon>
        <taxon>Mycobacteriales</taxon>
        <taxon>Corynebacteriaceae</taxon>
        <taxon>Corynebacterium</taxon>
    </lineage>
</organism>
<evidence type="ECO:0000313" key="3">
    <source>
        <dbReference type="Proteomes" id="UP001180840"/>
    </source>
</evidence>
<protein>
    <submittedName>
        <fullName evidence="2">Fluoroacetyl-CoA thioesterase</fullName>
        <ecNumber evidence="2">3.1.2.29</ecNumber>
    </submittedName>
</protein>
<dbReference type="Proteomes" id="UP001180840">
    <property type="component" value="Unassembled WGS sequence"/>
</dbReference>
<dbReference type="Gene3D" id="3.10.129.10">
    <property type="entry name" value="Hotdog Thioesterase"/>
    <property type="match status" value="1"/>
</dbReference>
<feature type="domain" description="Fluoroacetyl-CoA-specific thioesterase-like" evidence="1">
    <location>
        <begin position="34"/>
        <end position="126"/>
    </location>
</feature>
<keyword evidence="2" id="KW-0378">Hydrolase</keyword>
<keyword evidence="3" id="KW-1185">Reference proteome</keyword>
<dbReference type="PANTHER" id="PTHR36934">
    <property type="entry name" value="BLR0278 PROTEIN"/>
    <property type="match status" value="1"/>
</dbReference>
<dbReference type="InterPro" id="IPR029069">
    <property type="entry name" value="HotDog_dom_sf"/>
</dbReference>
<dbReference type="SUPFAM" id="SSF54637">
    <property type="entry name" value="Thioesterase/thiol ester dehydrase-isomerase"/>
    <property type="match status" value="1"/>
</dbReference>
<reference evidence="2" key="1">
    <citation type="submission" date="2023-07" db="EMBL/GenBank/DDBJ databases">
        <title>Sequencing the genomes of 1000 actinobacteria strains.</title>
        <authorList>
            <person name="Klenk H.-P."/>
        </authorList>
    </citation>
    <scope>NUCLEOTIDE SEQUENCE</scope>
    <source>
        <strain evidence="2">DSM 107476</strain>
    </source>
</reference>
<dbReference type="PANTHER" id="PTHR36934:SF1">
    <property type="entry name" value="THIOESTERASE DOMAIN-CONTAINING PROTEIN"/>
    <property type="match status" value="1"/>
</dbReference>
<evidence type="ECO:0000259" key="1">
    <source>
        <dbReference type="Pfam" id="PF22636"/>
    </source>
</evidence>
<dbReference type="EC" id="3.1.2.29" evidence="2"/>
<sequence>MKDTLTPGLTHRMTYPVTAERTVPHLLPEAAEFASMPNVLATGYLVGVIEWACMQAIAPHLGENEISLGVHVDLSHRAPTVPGSTVSVDVELTEIDRRSLTFRVTATDDHGVISTGTHRRGVVDREKFISRLPSPTREI</sequence>
<dbReference type="InterPro" id="IPR025540">
    <property type="entry name" value="FlK"/>
</dbReference>
<dbReference type="RefSeq" id="WP_290196062.1">
    <property type="nucleotide sequence ID" value="NZ_CP047654.1"/>
</dbReference>
<accession>A0ABU1ZZS4</accession>
<dbReference type="InterPro" id="IPR054485">
    <property type="entry name" value="FlK-like_dom"/>
</dbReference>
<dbReference type="EMBL" id="JAVDXZ010000001">
    <property type="protein sequence ID" value="MDR7330401.1"/>
    <property type="molecule type" value="Genomic_DNA"/>
</dbReference>
<proteinExistence type="predicted"/>
<evidence type="ECO:0000313" key="2">
    <source>
        <dbReference type="EMBL" id="MDR7330401.1"/>
    </source>
</evidence>
<name>A0ABU1ZZS4_9CORY</name>
<gene>
    <name evidence="2" type="ORF">J2S39_002077</name>
</gene>